<evidence type="ECO:0000313" key="12">
    <source>
        <dbReference type="EMBL" id="MFC4076723.1"/>
    </source>
</evidence>
<keyword evidence="13" id="KW-1185">Reference proteome</keyword>
<evidence type="ECO:0000256" key="6">
    <source>
        <dbReference type="ARBA" id="ARBA00022840"/>
    </source>
</evidence>
<keyword evidence="5 10" id="KW-0547">Nucleotide-binding</keyword>
<comment type="subcellular location">
    <subcellularLocation>
        <location evidence="1 10">Cytoplasm</location>
    </subcellularLocation>
</comment>
<evidence type="ECO:0000256" key="7">
    <source>
        <dbReference type="ARBA" id="ARBA00022917"/>
    </source>
</evidence>
<feature type="domain" description="DALR anticodon binding" evidence="11">
    <location>
        <begin position="589"/>
        <end position="679"/>
    </location>
</feature>
<keyword evidence="6 10" id="KW-0067">ATP-binding</keyword>
<dbReference type="HAMAP" id="MF_00255">
    <property type="entry name" value="Gly_tRNA_synth_beta"/>
    <property type="match status" value="1"/>
</dbReference>
<evidence type="ECO:0000256" key="3">
    <source>
        <dbReference type="ARBA" id="ARBA00022490"/>
    </source>
</evidence>
<evidence type="ECO:0000313" key="13">
    <source>
        <dbReference type="Proteomes" id="UP001595843"/>
    </source>
</evidence>
<evidence type="ECO:0000256" key="1">
    <source>
        <dbReference type="ARBA" id="ARBA00004496"/>
    </source>
</evidence>
<comment type="subunit">
    <text evidence="10">Tetramer of two alpha and two beta subunits.</text>
</comment>
<evidence type="ECO:0000256" key="8">
    <source>
        <dbReference type="ARBA" id="ARBA00023146"/>
    </source>
</evidence>
<dbReference type="EC" id="6.1.1.14" evidence="10"/>
<keyword evidence="4 10" id="KW-0436">Ligase</keyword>
<dbReference type="PANTHER" id="PTHR30075:SF2">
    <property type="entry name" value="GLYCINE--TRNA LIGASE, CHLOROPLASTIC_MITOCHONDRIAL 2"/>
    <property type="match status" value="1"/>
</dbReference>
<evidence type="ECO:0000256" key="5">
    <source>
        <dbReference type="ARBA" id="ARBA00022741"/>
    </source>
</evidence>
<dbReference type="Pfam" id="PF02092">
    <property type="entry name" value="tRNA_synt_2f"/>
    <property type="match status" value="1"/>
</dbReference>
<reference evidence="13" key="1">
    <citation type="journal article" date="2019" name="Int. J. Syst. Evol. Microbiol.">
        <title>The Global Catalogue of Microorganisms (GCM) 10K type strain sequencing project: providing services to taxonomists for standard genome sequencing and annotation.</title>
        <authorList>
            <consortium name="The Broad Institute Genomics Platform"/>
            <consortium name="The Broad Institute Genome Sequencing Center for Infectious Disease"/>
            <person name="Wu L."/>
            <person name="Ma J."/>
        </authorList>
    </citation>
    <scope>NUCLEOTIDE SEQUENCE [LARGE SCALE GENOMIC DNA]</scope>
    <source>
        <strain evidence="13">IBRC-M 10813</strain>
    </source>
</reference>
<dbReference type="PANTHER" id="PTHR30075">
    <property type="entry name" value="GLYCYL-TRNA SYNTHETASE"/>
    <property type="match status" value="1"/>
</dbReference>
<dbReference type="InterPro" id="IPR008909">
    <property type="entry name" value="DALR_anticod-bd"/>
</dbReference>
<keyword evidence="7 10" id="KW-0648">Protein biosynthesis</keyword>
<dbReference type="NCBIfam" id="TIGR00211">
    <property type="entry name" value="glyS"/>
    <property type="match status" value="1"/>
</dbReference>
<dbReference type="SUPFAM" id="SSF109604">
    <property type="entry name" value="HD-domain/PDEase-like"/>
    <property type="match status" value="1"/>
</dbReference>
<comment type="caution">
    <text evidence="12">The sequence shown here is derived from an EMBL/GenBank/DDBJ whole genome shotgun (WGS) entry which is preliminary data.</text>
</comment>
<evidence type="ECO:0000256" key="2">
    <source>
        <dbReference type="ARBA" id="ARBA00008226"/>
    </source>
</evidence>
<evidence type="ECO:0000259" key="11">
    <source>
        <dbReference type="Pfam" id="PF05746"/>
    </source>
</evidence>
<evidence type="ECO:0000256" key="9">
    <source>
        <dbReference type="ARBA" id="ARBA00047937"/>
    </source>
</evidence>
<accession>A0ABV8JCT9</accession>
<sequence length="696" mass="77948">MPERDWLLEIGLEEVPARFVADGLEQLKQKLTRWLEDNRITYQSTEVYATPRRLAVLVKGVADRQADVEEEVRGPAKRIAVAADGSWSKAAEGFARKQGLNPDQLVLEEFKGETYVFARKHVEGKPTAKLLKESIPDVLSAISFPKAMRWGSRRTRFIRPVRWLVGLFGEEVIDFEWAGVTADNTTRGHRFLGEDTVIPAPDQYVARLKEQYVVADVEERRAAIRAQLSRLEEDYGWRIPVDEDLLDEVTHLVEYPTALYGSFDKTYLELPSAVLITTMREHQRYFPVEGEGGQLLPYFVTVRNGDDHALATVAKGNEKVLSARLADARFFFEEDQKVPIATAVAKLDNVVFFEGLGTIGDQVRRIQALSTELAHRLGLSEGVRDTVQRAAEICKFDLSTLMVDEFPELSGLMGEVYAKKAGESVEVARAIQEHHYPRFAGDRLPEGTVGSLISLSDKLDAVVSAFSLGIQPTGSQDPYGLRRRASGVIHMLAERGWREVSLLNLIDLALVRLEQDGWLNRPASEVKEELTSFFNLRLKALLQEAGIRYDIIDALLAGDTSHPSLVLEKARVLAEEVEKDDFKHVVEGFSRAANLAEKGEAGLEVNRDLLEAWTERELLASIRNAAEAYEEAEAKHDARAMFEAIGKLAPVIHRFFDDVLVMAEDPGIRNNRLALLQQIDGLVGRFAAFKQIVFAS</sequence>
<keyword evidence="3 10" id="KW-0963">Cytoplasm</keyword>
<dbReference type="EMBL" id="JBHSAP010000009">
    <property type="protein sequence ID" value="MFC4076723.1"/>
    <property type="molecule type" value="Genomic_DNA"/>
</dbReference>
<dbReference type="Pfam" id="PF05746">
    <property type="entry name" value="DALR_1"/>
    <property type="match status" value="1"/>
</dbReference>
<dbReference type="GO" id="GO:0004820">
    <property type="term" value="F:glycine-tRNA ligase activity"/>
    <property type="evidence" value="ECO:0007669"/>
    <property type="project" value="UniProtKB-EC"/>
</dbReference>
<comment type="similarity">
    <text evidence="2 10">Belongs to the class-II aminoacyl-tRNA synthetase family.</text>
</comment>
<dbReference type="InterPro" id="IPR006194">
    <property type="entry name" value="Gly-tRNA-synth_heterodimer"/>
</dbReference>
<dbReference type="RefSeq" id="WP_380703916.1">
    <property type="nucleotide sequence ID" value="NZ_JBHSAP010000009.1"/>
</dbReference>
<comment type="catalytic activity">
    <reaction evidence="9 10">
        <text>tRNA(Gly) + glycine + ATP = glycyl-tRNA(Gly) + AMP + diphosphate</text>
        <dbReference type="Rhea" id="RHEA:16013"/>
        <dbReference type="Rhea" id="RHEA-COMP:9664"/>
        <dbReference type="Rhea" id="RHEA-COMP:9683"/>
        <dbReference type="ChEBI" id="CHEBI:30616"/>
        <dbReference type="ChEBI" id="CHEBI:33019"/>
        <dbReference type="ChEBI" id="CHEBI:57305"/>
        <dbReference type="ChEBI" id="CHEBI:78442"/>
        <dbReference type="ChEBI" id="CHEBI:78522"/>
        <dbReference type="ChEBI" id="CHEBI:456215"/>
        <dbReference type="EC" id="6.1.1.14"/>
    </reaction>
</comment>
<evidence type="ECO:0000256" key="10">
    <source>
        <dbReference type="HAMAP-Rule" id="MF_00255"/>
    </source>
</evidence>
<dbReference type="PRINTS" id="PR01045">
    <property type="entry name" value="TRNASYNTHGB"/>
</dbReference>
<dbReference type="PROSITE" id="PS50861">
    <property type="entry name" value="AA_TRNA_LIGASE_II_GLYAB"/>
    <property type="match status" value="1"/>
</dbReference>
<keyword evidence="8 10" id="KW-0030">Aminoacyl-tRNA synthetase</keyword>
<organism evidence="12 13">
    <name type="scientific">Salinithrix halophila</name>
    <dbReference type="NCBI Taxonomy" id="1485204"/>
    <lineage>
        <taxon>Bacteria</taxon>
        <taxon>Bacillati</taxon>
        <taxon>Bacillota</taxon>
        <taxon>Bacilli</taxon>
        <taxon>Bacillales</taxon>
        <taxon>Thermoactinomycetaceae</taxon>
        <taxon>Salinithrix</taxon>
    </lineage>
</organism>
<name>A0ABV8JCT9_9BACL</name>
<dbReference type="Proteomes" id="UP001595843">
    <property type="component" value="Unassembled WGS sequence"/>
</dbReference>
<protein>
    <recommendedName>
        <fullName evidence="10">Glycine--tRNA ligase beta subunit</fullName>
        <ecNumber evidence="10">6.1.1.14</ecNumber>
    </recommendedName>
    <alternativeName>
        <fullName evidence="10">Glycyl-tRNA synthetase beta subunit</fullName>
        <shortName evidence="10">GlyRS</shortName>
    </alternativeName>
</protein>
<dbReference type="InterPro" id="IPR015944">
    <property type="entry name" value="Gly-tRNA-synth_bsu"/>
</dbReference>
<proteinExistence type="inferred from homology"/>
<gene>
    <name evidence="10 12" type="primary">glyS</name>
    <name evidence="12" type="ORF">ACFOUO_07865</name>
</gene>
<evidence type="ECO:0000256" key="4">
    <source>
        <dbReference type="ARBA" id="ARBA00022598"/>
    </source>
</evidence>